<dbReference type="SUPFAM" id="SSF48452">
    <property type="entry name" value="TPR-like"/>
    <property type="match status" value="1"/>
</dbReference>
<evidence type="ECO:0000313" key="2">
    <source>
        <dbReference type="Proteomes" id="UP000076715"/>
    </source>
</evidence>
<comment type="caution">
    <text evidence="1">The sequence shown here is derived from an EMBL/GenBank/DDBJ whole genome shotgun (WGS) entry which is preliminary data.</text>
</comment>
<reference evidence="1 2" key="1">
    <citation type="submission" date="2016-01" db="EMBL/GenBank/DDBJ databases">
        <title>The draft genome sequence of Aquimarina sp. RZW4-3-2.</title>
        <authorList>
            <person name="Wang Y."/>
        </authorList>
    </citation>
    <scope>NUCLEOTIDE SEQUENCE [LARGE SCALE GENOMIC DNA]</scope>
    <source>
        <strain evidence="1 2">RZW4-3-2</strain>
    </source>
</reference>
<dbReference type="InterPro" id="IPR011990">
    <property type="entry name" value="TPR-like_helical_dom_sf"/>
</dbReference>
<dbReference type="Proteomes" id="UP000076715">
    <property type="component" value="Unassembled WGS sequence"/>
</dbReference>
<dbReference type="Gene3D" id="1.25.40.10">
    <property type="entry name" value="Tetratricopeptide repeat domain"/>
    <property type="match status" value="1"/>
</dbReference>
<proteinExistence type="predicted"/>
<keyword evidence="2" id="KW-1185">Reference proteome</keyword>
<organism evidence="1 2">
    <name type="scientific">Aquimarina aggregata</name>
    <dbReference type="NCBI Taxonomy" id="1642818"/>
    <lineage>
        <taxon>Bacteria</taxon>
        <taxon>Pseudomonadati</taxon>
        <taxon>Bacteroidota</taxon>
        <taxon>Flavobacteriia</taxon>
        <taxon>Flavobacteriales</taxon>
        <taxon>Flavobacteriaceae</taxon>
        <taxon>Aquimarina</taxon>
    </lineage>
</organism>
<accession>A0A163A735</accession>
<protein>
    <submittedName>
        <fullName evidence="1">Uncharacterized protein</fullName>
    </submittedName>
</protein>
<gene>
    <name evidence="1" type="ORF">AWE51_04980</name>
</gene>
<dbReference type="OrthoDB" id="9808374at2"/>
<dbReference type="RefSeq" id="WP_066313782.1">
    <property type="nucleotide sequence ID" value="NZ_LQRT01000013.1"/>
</dbReference>
<name>A0A163A735_9FLAO</name>
<evidence type="ECO:0000313" key="1">
    <source>
        <dbReference type="EMBL" id="KZS40313.1"/>
    </source>
</evidence>
<dbReference type="Pfam" id="PF11138">
    <property type="entry name" value="DUF2911"/>
    <property type="match status" value="1"/>
</dbReference>
<sequence length="351" mass="39060">MSNLRAQITLPTSSPEAEVSQRIGITDITIHYNRPYVKGRKIWGNLVPYGFNYLGFGTAKAAPWRAGSDYNTTIDFSHEVSIQGHKVPAGKYALFIAPEENGEVIIILSSNTSSWGSYYYDEKEDILRFKVTSIDKTTSTEMLTYSFDFVEPTSATVSLHWSTKEIPFKIDVAVDKIVIAGISNDLRNPKGFQQSTWDSAANYAFSIGELDQALQWINASIEGNFFSKETFINLSLKSKILEKQGKTTEAKHILQRAIPLGNPDELYRLGLGLIADGQLDKALEIMQANVKNNDGAFPSHYGLARAFSAKNDFKNALIALEKTGADTPAHFKPRFAKYKAQLKKEEDINPA</sequence>
<dbReference type="STRING" id="1642818.AWE51_04980"/>
<dbReference type="AlphaFoldDB" id="A0A163A735"/>
<dbReference type="InterPro" id="IPR021314">
    <property type="entry name" value="DUF2911"/>
</dbReference>
<dbReference type="EMBL" id="LQRT01000013">
    <property type="protein sequence ID" value="KZS40313.1"/>
    <property type="molecule type" value="Genomic_DNA"/>
</dbReference>